<dbReference type="InterPro" id="IPR057926">
    <property type="entry name" value="QRICH1_dom"/>
</dbReference>
<evidence type="ECO:0000256" key="1">
    <source>
        <dbReference type="ARBA" id="ARBA00023172"/>
    </source>
</evidence>
<dbReference type="EMBL" id="CAJVPY010038235">
    <property type="protein sequence ID" value="CAG8803736.1"/>
    <property type="molecule type" value="Genomic_DNA"/>
</dbReference>
<accession>A0A9N9PB25</accession>
<keyword evidence="5" id="KW-1185">Reference proteome</keyword>
<dbReference type="SUPFAM" id="SSF56349">
    <property type="entry name" value="DNA breaking-rejoining enzymes"/>
    <property type="match status" value="1"/>
</dbReference>
<dbReference type="PANTHER" id="PTHR21446:SF12">
    <property type="entry name" value="POTASSIUM CHANNEL TETRAMERIZATION DOMAIN CONTAINING 1"/>
    <property type="match status" value="1"/>
</dbReference>
<comment type="caution">
    <text evidence="4">The sequence shown here is derived from an EMBL/GenBank/DDBJ whole genome shotgun (WGS) entry which is preliminary data.</text>
</comment>
<dbReference type="PANTHER" id="PTHR21446">
    <property type="entry name" value="DUF3504 DOMAIN-CONTAINING PROTEIN"/>
    <property type="match status" value="1"/>
</dbReference>
<dbReference type="InterPro" id="IPR013762">
    <property type="entry name" value="Integrase-like_cat_sf"/>
</dbReference>
<feature type="domain" description="Tyr recombinase" evidence="3">
    <location>
        <begin position="136"/>
        <end position="352"/>
    </location>
</feature>
<dbReference type="InterPro" id="IPR002104">
    <property type="entry name" value="Integrase_catalytic"/>
</dbReference>
<keyword evidence="1" id="KW-0233">DNA recombination</keyword>
<name>A0A9N9PB25_9GLOM</name>
<evidence type="ECO:0000259" key="3">
    <source>
        <dbReference type="PROSITE" id="PS51898"/>
    </source>
</evidence>
<evidence type="ECO:0000313" key="4">
    <source>
        <dbReference type="EMBL" id="CAG8803736.1"/>
    </source>
</evidence>
<feature type="non-terminal residue" evidence="4">
    <location>
        <position position="1"/>
    </location>
</feature>
<feature type="compositionally biased region" description="Basic and acidic residues" evidence="2">
    <location>
        <begin position="398"/>
        <end position="416"/>
    </location>
</feature>
<dbReference type="InterPro" id="IPR052787">
    <property type="entry name" value="MAVS"/>
</dbReference>
<gene>
    <name evidence="4" type="ORF">DERYTH_LOCUS23949</name>
</gene>
<dbReference type="GO" id="GO:0015074">
    <property type="term" value="P:DNA integration"/>
    <property type="evidence" value="ECO:0007669"/>
    <property type="project" value="InterPro"/>
</dbReference>
<evidence type="ECO:0000313" key="5">
    <source>
        <dbReference type="Proteomes" id="UP000789405"/>
    </source>
</evidence>
<dbReference type="GO" id="GO:0006310">
    <property type="term" value="P:DNA recombination"/>
    <property type="evidence" value="ECO:0007669"/>
    <property type="project" value="UniProtKB-KW"/>
</dbReference>
<dbReference type="Gene3D" id="1.10.443.10">
    <property type="entry name" value="Intergrase catalytic core"/>
    <property type="match status" value="1"/>
</dbReference>
<dbReference type="InterPro" id="IPR011010">
    <property type="entry name" value="DNA_brk_join_enz"/>
</dbReference>
<organism evidence="4 5">
    <name type="scientific">Dentiscutata erythropus</name>
    <dbReference type="NCBI Taxonomy" id="1348616"/>
    <lineage>
        <taxon>Eukaryota</taxon>
        <taxon>Fungi</taxon>
        <taxon>Fungi incertae sedis</taxon>
        <taxon>Mucoromycota</taxon>
        <taxon>Glomeromycotina</taxon>
        <taxon>Glomeromycetes</taxon>
        <taxon>Diversisporales</taxon>
        <taxon>Gigasporaceae</taxon>
        <taxon>Dentiscutata</taxon>
    </lineage>
</organism>
<dbReference type="AlphaFoldDB" id="A0A9N9PB25"/>
<dbReference type="Pfam" id="PF25561">
    <property type="entry name" value="QRICH1"/>
    <property type="match status" value="1"/>
</dbReference>
<dbReference type="Proteomes" id="UP000789405">
    <property type="component" value="Unassembled WGS sequence"/>
</dbReference>
<dbReference type="PROSITE" id="PS51898">
    <property type="entry name" value="TYR_RECOMBINASE"/>
    <property type="match status" value="1"/>
</dbReference>
<evidence type="ECO:0000256" key="2">
    <source>
        <dbReference type="SAM" id="MobiDB-lite"/>
    </source>
</evidence>
<feature type="region of interest" description="Disordered" evidence="2">
    <location>
        <begin position="391"/>
        <end position="416"/>
    </location>
</feature>
<dbReference type="CDD" id="cd00397">
    <property type="entry name" value="DNA_BRE_C"/>
    <property type="match status" value="1"/>
</dbReference>
<dbReference type="GO" id="GO:0003677">
    <property type="term" value="F:DNA binding"/>
    <property type="evidence" value="ECO:0007669"/>
    <property type="project" value="InterPro"/>
</dbReference>
<sequence length="416" mass="47170">MSKTDARFVSTTKEVISEFQQASININTDKSKNVWMSLFIKFRELRNYSNEIVELDNKTLSDQLGQFIVEVRKSNGQEYKATSLYTGFCAIARGISDMFEEIRIVNLFDKYQFKSLHRTLDGRMKSLANDGDKNRKQSSPLEIDEIKFILNSPATAVDNPKGLMRRIWIWLTLLCCLRGGDAKRLKASWLKELDDGGMLLELPKEKNHAGGIKDPYAESGSSLIPPDISENIYTPVADIRKYLSKRPNNVVDDYFFVSINTPKKVYHGDWYLTSKLGKGSHDTMMHNICKDAKLDFKGRSITNHSMRSTGIHNLVELGVTLDEQMIFSRHKTIAGVSAYQHQSLKRKRDNVSLLIPIEEAALKDSTSNYINKGFSKASDLLSSKFNEIDSEANVNNEPKTKVDNKSEAKTNNEIDS</sequence>
<proteinExistence type="predicted"/>
<protein>
    <submittedName>
        <fullName evidence="4">3773_t:CDS:1</fullName>
    </submittedName>
</protein>
<reference evidence="4" key="1">
    <citation type="submission" date="2021-06" db="EMBL/GenBank/DDBJ databases">
        <authorList>
            <person name="Kallberg Y."/>
            <person name="Tangrot J."/>
            <person name="Rosling A."/>
        </authorList>
    </citation>
    <scope>NUCLEOTIDE SEQUENCE</scope>
    <source>
        <strain evidence="4">MA453B</strain>
    </source>
</reference>
<dbReference type="OrthoDB" id="2435441at2759"/>